<proteinExistence type="predicted"/>
<organism evidence="1 2">
    <name type="scientific">Thelephora ganbajun</name>
    <name type="common">Ganba fungus</name>
    <dbReference type="NCBI Taxonomy" id="370292"/>
    <lineage>
        <taxon>Eukaryota</taxon>
        <taxon>Fungi</taxon>
        <taxon>Dikarya</taxon>
        <taxon>Basidiomycota</taxon>
        <taxon>Agaricomycotina</taxon>
        <taxon>Agaricomycetes</taxon>
        <taxon>Thelephorales</taxon>
        <taxon>Thelephoraceae</taxon>
        <taxon>Thelephora</taxon>
    </lineage>
</organism>
<keyword evidence="2" id="KW-1185">Reference proteome</keyword>
<reference evidence="1" key="2">
    <citation type="journal article" date="2020" name="Nat. Commun.">
        <title>Large-scale genome sequencing of mycorrhizal fungi provides insights into the early evolution of symbiotic traits.</title>
        <authorList>
            <person name="Miyauchi S."/>
            <person name="Kiss E."/>
            <person name="Kuo A."/>
            <person name="Drula E."/>
            <person name="Kohler A."/>
            <person name="Sanchez-Garcia M."/>
            <person name="Morin E."/>
            <person name="Andreopoulos B."/>
            <person name="Barry K.W."/>
            <person name="Bonito G."/>
            <person name="Buee M."/>
            <person name="Carver A."/>
            <person name="Chen C."/>
            <person name="Cichocki N."/>
            <person name="Clum A."/>
            <person name="Culley D."/>
            <person name="Crous P.W."/>
            <person name="Fauchery L."/>
            <person name="Girlanda M."/>
            <person name="Hayes R.D."/>
            <person name="Keri Z."/>
            <person name="LaButti K."/>
            <person name="Lipzen A."/>
            <person name="Lombard V."/>
            <person name="Magnuson J."/>
            <person name="Maillard F."/>
            <person name="Murat C."/>
            <person name="Nolan M."/>
            <person name="Ohm R.A."/>
            <person name="Pangilinan J."/>
            <person name="Pereira M.F."/>
            <person name="Perotto S."/>
            <person name="Peter M."/>
            <person name="Pfister S."/>
            <person name="Riley R."/>
            <person name="Sitrit Y."/>
            <person name="Stielow J.B."/>
            <person name="Szollosi G."/>
            <person name="Zifcakova L."/>
            <person name="Stursova M."/>
            <person name="Spatafora J.W."/>
            <person name="Tedersoo L."/>
            <person name="Vaario L.M."/>
            <person name="Yamada A."/>
            <person name="Yan M."/>
            <person name="Wang P."/>
            <person name="Xu J."/>
            <person name="Bruns T."/>
            <person name="Baldrian P."/>
            <person name="Vilgalys R."/>
            <person name="Dunand C."/>
            <person name="Henrissat B."/>
            <person name="Grigoriev I.V."/>
            <person name="Hibbett D."/>
            <person name="Nagy L.G."/>
            <person name="Martin F.M."/>
        </authorList>
    </citation>
    <scope>NUCLEOTIDE SEQUENCE</scope>
    <source>
        <strain evidence="1">P2</strain>
    </source>
</reference>
<name>A0ACB6ZBA6_THEGA</name>
<dbReference type="EMBL" id="MU118048">
    <property type="protein sequence ID" value="KAF9646784.1"/>
    <property type="molecule type" value="Genomic_DNA"/>
</dbReference>
<accession>A0ACB6ZBA6</accession>
<sequence>MAALLFDLWCVCPGLHAFDSSSPWPWAVLTGDIWDNHGKVVAHATRYLPTSFGRMPQNPQEKISSSYKAWEFLYYLYGEGPGIFFNILPALISQEQLVLAHRLLLEWCNEFEELYYQRNPDRLHFVHQCVHSLTHLAKETHRLGPLSLSSQWTMERVIGVLSSLLRQPSNPYANLTVQAQKMAHINALVAMWPSFEKAQGNPHGSIDLGDGYLLLGPKEDLGLHFITPEEEEALTILKLPMEQIARSQWRELERCSDMSRTDRNIKIFHQNVICFAEVKYYFVNNFGGTSIALTAVLLYSPADEYIFHLTHGTLCICEHQGEENVVVVNVKSIISVVAMVPFPFIVRGCNNQYFMIEQIGLDVVDTDATVASADDLNAQ</sequence>
<reference evidence="1" key="1">
    <citation type="submission" date="2019-10" db="EMBL/GenBank/DDBJ databases">
        <authorList>
            <consortium name="DOE Joint Genome Institute"/>
            <person name="Kuo A."/>
            <person name="Miyauchi S."/>
            <person name="Kiss E."/>
            <person name="Drula E."/>
            <person name="Kohler A."/>
            <person name="Sanchez-Garcia M."/>
            <person name="Andreopoulos B."/>
            <person name="Barry K.W."/>
            <person name="Bonito G."/>
            <person name="Buee M."/>
            <person name="Carver A."/>
            <person name="Chen C."/>
            <person name="Cichocki N."/>
            <person name="Clum A."/>
            <person name="Culley D."/>
            <person name="Crous P.W."/>
            <person name="Fauchery L."/>
            <person name="Girlanda M."/>
            <person name="Hayes R."/>
            <person name="Keri Z."/>
            <person name="Labutti K."/>
            <person name="Lipzen A."/>
            <person name="Lombard V."/>
            <person name="Magnuson J."/>
            <person name="Maillard F."/>
            <person name="Morin E."/>
            <person name="Murat C."/>
            <person name="Nolan M."/>
            <person name="Ohm R."/>
            <person name="Pangilinan J."/>
            <person name="Pereira M."/>
            <person name="Perotto S."/>
            <person name="Peter M."/>
            <person name="Riley R."/>
            <person name="Sitrit Y."/>
            <person name="Stielow B."/>
            <person name="Szollosi G."/>
            <person name="Zifcakova L."/>
            <person name="Stursova M."/>
            <person name="Spatafora J.W."/>
            <person name="Tedersoo L."/>
            <person name="Vaario L.-M."/>
            <person name="Yamada A."/>
            <person name="Yan M."/>
            <person name="Wang P."/>
            <person name="Xu J."/>
            <person name="Bruns T."/>
            <person name="Baldrian P."/>
            <person name="Vilgalys R."/>
            <person name="Henrissat B."/>
            <person name="Grigoriev I.V."/>
            <person name="Hibbett D."/>
            <person name="Nagy L.G."/>
            <person name="Martin F.M."/>
        </authorList>
    </citation>
    <scope>NUCLEOTIDE SEQUENCE</scope>
    <source>
        <strain evidence="1">P2</strain>
    </source>
</reference>
<protein>
    <submittedName>
        <fullName evidence="1">Uncharacterized protein</fullName>
    </submittedName>
</protein>
<gene>
    <name evidence="1" type="ORF">BDM02DRAFT_3156425</name>
</gene>
<comment type="caution">
    <text evidence="1">The sequence shown here is derived from an EMBL/GenBank/DDBJ whole genome shotgun (WGS) entry which is preliminary data.</text>
</comment>
<dbReference type="Proteomes" id="UP000886501">
    <property type="component" value="Unassembled WGS sequence"/>
</dbReference>
<evidence type="ECO:0000313" key="2">
    <source>
        <dbReference type="Proteomes" id="UP000886501"/>
    </source>
</evidence>
<evidence type="ECO:0000313" key="1">
    <source>
        <dbReference type="EMBL" id="KAF9646784.1"/>
    </source>
</evidence>